<protein>
    <submittedName>
        <fullName evidence="1">Uncharacterized protein</fullName>
    </submittedName>
</protein>
<sequence length="24" mass="2766">MQNFNLKMTSSNTIISIILSYLMC</sequence>
<reference evidence="1" key="2">
    <citation type="journal article" date="2015" name="Data Brief">
        <title>Shoot transcriptome of the giant reed, Arundo donax.</title>
        <authorList>
            <person name="Barrero R.A."/>
            <person name="Guerrero F.D."/>
            <person name="Moolhuijzen P."/>
            <person name="Goolsby J.A."/>
            <person name="Tidwell J."/>
            <person name="Bellgard S.E."/>
            <person name="Bellgard M.I."/>
        </authorList>
    </citation>
    <scope>NUCLEOTIDE SEQUENCE</scope>
    <source>
        <tissue evidence="1">Shoot tissue taken approximately 20 cm above the soil surface</tissue>
    </source>
</reference>
<reference evidence="1" key="1">
    <citation type="submission" date="2014-09" db="EMBL/GenBank/DDBJ databases">
        <authorList>
            <person name="Magalhaes I.L.F."/>
            <person name="Oliveira U."/>
            <person name="Santos F.R."/>
            <person name="Vidigal T.H.D.A."/>
            <person name="Brescovit A.D."/>
            <person name="Santos A.J."/>
        </authorList>
    </citation>
    <scope>NUCLEOTIDE SEQUENCE</scope>
    <source>
        <tissue evidence="1">Shoot tissue taken approximately 20 cm above the soil surface</tissue>
    </source>
</reference>
<evidence type="ECO:0000313" key="1">
    <source>
        <dbReference type="EMBL" id="JAD40607.1"/>
    </source>
</evidence>
<accession>A0A0A9A0R6</accession>
<dbReference type="EMBL" id="GBRH01257288">
    <property type="protein sequence ID" value="JAD40607.1"/>
    <property type="molecule type" value="Transcribed_RNA"/>
</dbReference>
<organism evidence="1">
    <name type="scientific">Arundo donax</name>
    <name type="common">Giant reed</name>
    <name type="synonym">Donax arundinaceus</name>
    <dbReference type="NCBI Taxonomy" id="35708"/>
    <lineage>
        <taxon>Eukaryota</taxon>
        <taxon>Viridiplantae</taxon>
        <taxon>Streptophyta</taxon>
        <taxon>Embryophyta</taxon>
        <taxon>Tracheophyta</taxon>
        <taxon>Spermatophyta</taxon>
        <taxon>Magnoliopsida</taxon>
        <taxon>Liliopsida</taxon>
        <taxon>Poales</taxon>
        <taxon>Poaceae</taxon>
        <taxon>PACMAD clade</taxon>
        <taxon>Arundinoideae</taxon>
        <taxon>Arundineae</taxon>
        <taxon>Arundo</taxon>
    </lineage>
</organism>
<proteinExistence type="predicted"/>
<dbReference type="AlphaFoldDB" id="A0A0A9A0R6"/>
<name>A0A0A9A0R6_ARUDO</name>